<dbReference type="Proteomes" id="UP001203297">
    <property type="component" value="Unassembled WGS sequence"/>
</dbReference>
<accession>A0AAD4M997</accession>
<sequence length="218" mass="23375">MLRLFNLWAFLLPGLLVKASPPDLGDSSLAKVRQKFEDFNIPANVHLTFDPVVLFELTFPEPGAAPIHVMAGEQLERNATAGPPQFALRSDHRAATGHGPFVIVAVDPDAPTPQAPTVSQIRHFLGGGFQFGAGHKGMRTLVNDTPAITEFRQPTPPAGSDPHRYVFLLFKEPSGFSQQTLVNSSTSIAHFNISAFADATGLGNPLGGTFIRVGPQEA</sequence>
<dbReference type="Pfam" id="PF01161">
    <property type="entry name" value="PBP"/>
    <property type="match status" value="1"/>
</dbReference>
<dbReference type="PANTHER" id="PTHR11362">
    <property type="entry name" value="PHOSPHATIDYLETHANOLAMINE-BINDING PROTEIN"/>
    <property type="match status" value="1"/>
</dbReference>
<dbReference type="InterPro" id="IPR035810">
    <property type="entry name" value="PEBP_euk"/>
</dbReference>
<keyword evidence="1" id="KW-0732">Signal</keyword>
<proteinExistence type="predicted"/>
<dbReference type="EMBL" id="WTXG01000004">
    <property type="protein sequence ID" value="KAI0306152.1"/>
    <property type="molecule type" value="Genomic_DNA"/>
</dbReference>
<organism evidence="2 3">
    <name type="scientific">Multifurca ochricompacta</name>
    <dbReference type="NCBI Taxonomy" id="376703"/>
    <lineage>
        <taxon>Eukaryota</taxon>
        <taxon>Fungi</taxon>
        <taxon>Dikarya</taxon>
        <taxon>Basidiomycota</taxon>
        <taxon>Agaricomycotina</taxon>
        <taxon>Agaricomycetes</taxon>
        <taxon>Russulales</taxon>
        <taxon>Russulaceae</taxon>
        <taxon>Multifurca</taxon>
    </lineage>
</organism>
<keyword evidence="3" id="KW-1185">Reference proteome</keyword>
<protein>
    <submittedName>
        <fullName evidence="2">Phosphatidylethanolamine-binding protein</fullName>
    </submittedName>
</protein>
<feature type="chain" id="PRO_5042163139" evidence="1">
    <location>
        <begin position="20"/>
        <end position="218"/>
    </location>
</feature>
<dbReference type="CDD" id="cd00866">
    <property type="entry name" value="PEBP_euk"/>
    <property type="match status" value="1"/>
</dbReference>
<name>A0AAD4M997_9AGAM</name>
<dbReference type="InterPro" id="IPR008914">
    <property type="entry name" value="PEBP"/>
</dbReference>
<dbReference type="Gene3D" id="3.90.280.10">
    <property type="entry name" value="PEBP-like"/>
    <property type="match status" value="1"/>
</dbReference>
<reference evidence="2" key="1">
    <citation type="journal article" date="2022" name="New Phytol.">
        <title>Evolutionary transition to the ectomycorrhizal habit in the genomes of a hyperdiverse lineage of mushroom-forming fungi.</title>
        <authorList>
            <person name="Looney B."/>
            <person name="Miyauchi S."/>
            <person name="Morin E."/>
            <person name="Drula E."/>
            <person name="Courty P.E."/>
            <person name="Kohler A."/>
            <person name="Kuo A."/>
            <person name="LaButti K."/>
            <person name="Pangilinan J."/>
            <person name="Lipzen A."/>
            <person name="Riley R."/>
            <person name="Andreopoulos W."/>
            <person name="He G."/>
            <person name="Johnson J."/>
            <person name="Nolan M."/>
            <person name="Tritt A."/>
            <person name="Barry K.W."/>
            <person name="Grigoriev I.V."/>
            <person name="Nagy L.G."/>
            <person name="Hibbett D."/>
            <person name="Henrissat B."/>
            <person name="Matheny P.B."/>
            <person name="Labbe J."/>
            <person name="Martin F.M."/>
        </authorList>
    </citation>
    <scope>NUCLEOTIDE SEQUENCE</scope>
    <source>
        <strain evidence="2">BPL690</strain>
    </source>
</reference>
<evidence type="ECO:0000313" key="3">
    <source>
        <dbReference type="Proteomes" id="UP001203297"/>
    </source>
</evidence>
<dbReference type="InterPro" id="IPR036610">
    <property type="entry name" value="PEBP-like_sf"/>
</dbReference>
<dbReference type="PANTHER" id="PTHR11362:SF82">
    <property type="entry name" value="PHOSPHATIDYLETHANOLAMINE-BINDING PROTEIN 4"/>
    <property type="match status" value="1"/>
</dbReference>
<feature type="signal peptide" evidence="1">
    <location>
        <begin position="1"/>
        <end position="19"/>
    </location>
</feature>
<comment type="caution">
    <text evidence="2">The sequence shown here is derived from an EMBL/GenBank/DDBJ whole genome shotgun (WGS) entry which is preliminary data.</text>
</comment>
<dbReference type="AlphaFoldDB" id="A0AAD4M997"/>
<evidence type="ECO:0000256" key="1">
    <source>
        <dbReference type="SAM" id="SignalP"/>
    </source>
</evidence>
<dbReference type="SUPFAM" id="SSF49777">
    <property type="entry name" value="PEBP-like"/>
    <property type="match status" value="1"/>
</dbReference>
<gene>
    <name evidence="2" type="ORF">B0F90DRAFT_969509</name>
</gene>
<evidence type="ECO:0000313" key="2">
    <source>
        <dbReference type="EMBL" id="KAI0306152.1"/>
    </source>
</evidence>